<keyword evidence="3" id="KW-1185">Reference proteome</keyword>
<feature type="compositionally biased region" description="Basic and acidic residues" evidence="1">
    <location>
        <begin position="118"/>
        <end position="130"/>
    </location>
</feature>
<name>A0A4C1XQP8_EUMVA</name>
<organism evidence="2 3">
    <name type="scientific">Eumeta variegata</name>
    <name type="common">Bagworm moth</name>
    <name type="synonym">Eumeta japonica</name>
    <dbReference type="NCBI Taxonomy" id="151549"/>
    <lineage>
        <taxon>Eukaryota</taxon>
        <taxon>Metazoa</taxon>
        <taxon>Ecdysozoa</taxon>
        <taxon>Arthropoda</taxon>
        <taxon>Hexapoda</taxon>
        <taxon>Insecta</taxon>
        <taxon>Pterygota</taxon>
        <taxon>Neoptera</taxon>
        <taxon>Endopterygota</taxon>
        <taxon>Lepidoptera</taxon>
        <taxon>Glossata</taxon>
        <taxon>Ditrysia</taxon>
        <taxon>Tineoidea</taxon>
        <taxon>Psychidae</taxon>
        <taxon>Oiketicinae</taxon>
        <taxon>Eumeta</taxon>
    </lineage>
</organism>
<evidence type="ECO:0000313" key="2">
    <source>
        <dbReference type="EMBL" id="GBP66191.1"/>
    </source>
</evidence>
<accession>A0A4C1XQP8</accession>
<dbReference type="AlphaFoldDB" id="A0A4C1XQP8"/>
<reference evidence="2 3" key="1">
    <citation type="journal article" date="2019" name="Commun. Biol.">
        <title>The bagworm genome reveals a unique fibroin gene that provides high tensile strength.</title>
        <authorList>
            <person name="Kono N."/>
            <person name="Nakamura H."/>
            <person name="Ohtoshi R."/>
            <person name="Tomita M."/>
            <person name="Numata K."/>
            <person name="Arakawa K."/>
        </authorList>
    </citation>
    <scope>NUCLEOTIDE SEQUENCE [LARGE SCALE GENOMIC DNA]</scope>
</reference>
<comment type="caution">
    <text evidence="2">The sequence shown here is derived from an EMBL/GenBank/DDBJ whole genome shotgun (WGS) entry which is preliminary data.</text>
</comment>
<protein>
    <submittedName>
        <fullName evidence="2">Uncharacterized protein</fullName>
    </submittedName>
</protein>
<sequence length="141" mass="15964">MGLGDFTRGAHAATLYVYDFGKRRENPLFELRKKSRISLTLRGSLRVKDGTETNMSIHSVDSDTVKDHLTAVACLPTSVHRFADFEQKNHCTTHPLTRVENPHNHVIIFTTEPKAKRKSDFPKGVQDRQRAGKRVSQHPSS</sequence>
<evidence type="ECO:0000256" key="1">
    <source>
        <dbReference type="SAM" id="MobiDB-lite"/>
    </source>
</evidence>
<dbReference type="EMBL" id="BGZK01000950">
    <property type="protein sequence ID" value="GBP66191.1"/>
    <property type="molecule type" value="Genomic_DNA"/>
</dbReference>
<evidence type="ECO:0000313" key="3">
    <source>
        <dbReference type="Proteomes" id="UP000299102"/>
    </source>
</evidence>
<feature type="compositionally biased region" description="Basic residues" evidence="1">
    <location>
        <begin position="131"/>
        <end position="141"/>
    </location>
</feature>
<gene>
    <name evidence="2" type="ORF">EVAR_81849_1</name>
</gene>
<feature type="region of interest" description="Disordered" evidence="1">
    <location>
        <begin position="113"/>
        <end position="141"/>
    </location>
</feature>
<proteinExistence type="predicted"/>
<dbReference type="Proteomes" id="UP000299102">
    <property type="component" value="Unassembled WGS sequence"/>
</dbReference>